<keyword evidence="2" id="KW-1185">Reference proteome</keyword>
<proteinExistence type="predicted"/>
<accession>A0ACC5R1Z4</accession>
<gene>
    <name evidence="1" type="ORF">JHL16_09050</name>
</gene>
<organism evidence="1 2">
    <name type="scientific">Taklimakanibacter albus</name>
    <dbReference type="NCBI Taxonomy" id="2800327"/>
    <lineage>
        <taxon>Bacteria</taxon>
        <taxon>Pseudomonadati</taxon>
        <taxon>Pseudomonadota</taxon>
        <taxon>Alphaproteobacteria</taxon>
        <taxon>Hyphomicrobiales</taxon>
        <taxon>Aestuariivirgaceae</taxon>
        <taxon>Taklimakanibacter</taxon>
    </lineage>
</organism>
<evidence type="ECO:0000313" key="2">
    <source>
        <dbReference type="Proteomes" id="UP000616151"/>
    </source>
</evidence>
<dbReference type="Proteomes" id="UP000616151">
    <property type="component" value="Unassembled WGS sequence"/>
</dbReference>
<reference evidence="1" key="1">
    <citation type="submission" date="2021-01" db="EMBL/GenBank/DDBJ databases">
        <authorList>
            <person name="Sun Q."/>
        </authorList>
    </citation>
    <scope>NUCLEOTIDE SEQUENCE</scope>
    <source>
        <strain evidence="1">YIM B02566</strain>
    </source>
</reference>
<name>A0ACC5R1Z4_9HYPH</name>
<protein>
    <submittedName>
        <fullName evidence="1">PaaI family thioesterase</fullName>
    </submittedName>
</protein>
<dbReference type="EMBL" id="JAENHL010000006">
    <property type="protein sequence ID" value="MBK1866496.1"/>
    <property type="molecule type" value="Genomic_DNA"/>
</dbReference>
<sequence>MSDDGKILTQREEIERWWRGAGSPLNELLDMRLVSLGNGEATFEAMPSERFYNPQKRCHGGYAATMLDSAMGCAIFSKLGKEANFGTIELKVNYVRGIFAETGRLTCTGKVIHFGRRVQTAEARITDAAGKLYAHGSGTFMVYSE</sequence>
<evidence type="ECO:0000313" key="1">
    <source>
        <dbReference type="EMBL" id="MBK1866496.1"/>
    </source>
</evidence>
<comment type="caution">
    <text evidence="1">The sequence shown here is derived from an EMBL/GenBank/DDBJ whole genome shotgun (WGS) entry which is preliminary data.</text>
</comment>